<comment type="caution">
    <text evidence="2">The sequence shown here is derived from an EMBL/GenBank/DDBJ whole genome shotgun (WGS) entry which is preliminary data.</text>
</comment>
<name>A0ABW1PI74_9PSEU</name>
<evidence type="ECO:0000313" key="3">
    <source>
        <dbReference type="Proteomes" id="UP001596220"/>
    </source>
</evidence>
<dbReference type="RefSeq" id="WP_380643235.1">
    <property type="nucleotide sequence ID" value="NZ_JBHSQO010000072.1"/>
</dbReference>
<evidence type="ECO:0000313" key="2">
    <source>
        <dbReference type="EMBL" id="MFC6094715.1"/>
    </source>
</evidence>
<protein>
    <submittedName>
        <fullName evidence="2">Superoxide dismutase</fullName>
    </submittedName>
</protein>
<dbReference type="SUPFAM" id="SSF49329">
    <property type="entry name" value="Cu,Zn superoxide dismutase-like"/>
    <property type="match status" value="1"/>
</dbReference>
<comment type="similarity">
    <text evidence="1">Belongs to the Cu-Zn superoxide dismutase family.</text>
</comment>
<reference evidence="3" key="1">
    <citation type="journal article" date="2019" name="Int. J. Syst. Evol. Microbiol.">
        <title>The Global Catalogue of Microorganisms (GCM) 10K type strain sequencing project: providing services to taxonomists for standard genome sequencing and annotation.</title>
        <authorList>
            <consortium name="The Broad Institute Genomics Platform"/>
            <consortium name="The Broad Institute Genome Sequencing Center for Infectious Disease"/>
            <person name="Wu L."/>
            <person name="Ma J."/>
        </authorList>
    </citation>
    <scope>NUCLEOTIDE SEQUENCE [LARGE SCALE GENOMIC DNA]</scope>
    <source>
        <strain evidence="3">CGMCC 4.7246</strain>
    </source>
</reference>
<keyword evidence="3" id="KW-1185">Reference proteome</keyword>
<accession>A0ABW1PI74</accession>
<organism evidence="2 3">
    <name type="scientific">Saccharothrix lopnurensis</name>
    <dbReference type="NCBI Taxonomy" id="1670621"/>
    <lineage>
        <taxon>Bacteria</taxon>
        <taxon>Bacillati</taxon>
        <taxon>Actinomycetota</taxon>
        <taxon>Actinomycetes</taxon>
        <taxon>Pseudonocardiales</taxon>
        <taxon>Pseudonocardiaceae</taxon>
        <taxon>Saccharothrix</taxon>
    </lineage>
</organism>
<dbReference type="Proteomes" id="UP001596220">
    <property type="component" value="Unassembled WGS sequence"/>
</dbReference>
<sequence length="159" mass="16780">MHLAMALALAGSLLPVSGDLTSYDPRVPDGARASVLSTPVAGGTYVLLRTTGLLPHRDYGAHAHVNACGPSPADAGPHYQHVPGGATDPAFANPYNEIWLDFTTDARGRGWAYAHLDWRFGERRPGSVVLHEEHTHTEPGQAGSAGVPDRAVLNACRVG</sequence>
<dbReference type="InterPro" id="IPR036423">
    <property type="entry name" value="SOD-like_Cu/Zn_dom_sf"/>
</dbReference>
<evidence type="ECO:0000256" key="1">
    <source>
        <dbReference type="ARBA" id="ARBA00010457"/>
    </source>
</evidence>
<proteinExistence type="inferred from homology"/>
<dbReference type="EMBL" id="JBHSQO010000072">
    <property type="protein sequence ID" value="MFC6094715.1"/>
    <property type="molecule type" value="Genomic_DNA"/>
</dbReference>
<gene>
    <name evidence="2" type="ORF">ACFP3R_36095</name>
</gene>